<dbReference type="SUPFAM" id="SSF52440">
    <property type="entry name" value="PreATP-grasp domain"/>
    <property type="match status" value="1"/>
</dbReference>
<dbReference type="InterPro" id="IPR011127">
    <property type="entry name" value="Dala_Dala_lig_N"/>
</dbReference>
<gene>
    <name evidence="3" type="ORF">EA71_01893</name>
</gene>
<name>A0A367CFB4_9ENTE</name>
<dbReference type="AlphaFoldDB" id="A0A367CFB4"/>
<comment type="caution">
    <text evidence="3">The sequence shown here is derived from an EMBL/GenBank/DDBJ whole genome shotgun (WGS) entry which is preliminary data.</text>
</comment>
<dbReference type="EMBL" id="LEPB01000004">
    <property type="protein sequence ID" value="RCA11138.1"/>
    <property type="molecule type" value="Genomic_DNA"/>
</dbReference>
<dbReference type="InterPro" id="IPR016185">
    <property type="entry name" value="PreATP-grasp_dom_sf"/>
</dbReference>
<dbReference type="Gene3D" id="3.40.50.20">
    <property type="match status" value="1"/>
</dbReference>
<dbReference type="PANTHER" id="PTHR23132:SF23">
    <property type="entry name" value="D-ALANINE--D-ALANINE LIGASE B"/>
    <property type="match status" value="1"/>
</dbReference>
<dbReference type="Proteomes" id="UP000252797">
    <property type="component" value="Unassembled WGS sequence"/>
</dbReference>
<organism evidence="3 4">
    <name type="scientific">Enterococcus durans</name>
    <dbReference type="NCBI Taxonomy" id="53345"/>
    <lineage>
        <taxon>Bacteria</taxon>
        <taxon>Bacillati</taxon>
        <taxon>Bacillota</taxon>
        <taxon>Bacilli</taxon>
        <taxon>Lactobacillales</taxon>
        <taxon>Enterococcaceae</taxon>
        <taxon>Enterococcus</taxon>
    </lineage>
</organism>
<evidence type="ECO:0000313" key="3">
    <source>
        <dbReference type="EMBL" id="RCA11138.1"/>
    </source>
</evidence>
<dbReference type="RefSeq" id="WP_051661469.1">
    <property type="nucleotide sequence ID" value="NZ_LEPB01000004.1"/>
</dbReference>
<feature type="domain" description="D-alanine--D-alanine ligase N-terminal" evidence="2">
    <location>
        <begin position="3"/>
        <end position="117"/>
    </location>
</feature>
<accession>A0A367CFB4</accession>
<reference evidence="3 4" key="1">
    <citation type="submission" date="2015-06" db="EMBL/GenBank/DDBJ databases">
        <title>The Genome Sequence of Enterococcus durans 4EA1.</title>
        <authorList>
            <consortium name="The Broad Institute Genomics Platform"/>
            <consortium name="The Broad Institute Genome Sequencing Center for Infectious Disease"/>
            <person name="Earl A.M."/>
            <person name="Van Tyne D."/>
            <person name="Lebreton F."/>
            <person name="Saavedra J.T."/>
            <person name="Gilmore M.S."/>
            <person name="Manson Mcguire A."/>
            <person name="Clock S."/>
            <person name="Crupain M."/>
            <person name="Rangan U."/>
            <person name="Young S."/>
            <person name="Abouelleil A."/>
            <person name="Cao P."/>
            <person name="Chapman S.B."/>
            <person name="Griggs A."/>
            <person name="Priest M."/>
            <person name="Shea T."/>
            <person name="Wortman J."/>
            <person name="Nusbaum C."/>
            <person name="Birren B."/>
        </authorList>
    </citation>
    <scope>NUCLEOTIDE SEQUENCE [LARGE SCALE GENOMIC DNA]</scope>
    <source>
        <strain evidence="3 4">4EA1</strain>
    </source>
</reference>
<keyword evidence="1" id="KW-0464">Manganese</keyword>
<sequence>MNLVILYGGNSGESKVSFSSAKEIKRNLEQNGHLTVLIDLLRDYSDYKNITSYRQLYQVLGESIPDDVIEYSIEDIGNGVIQLCRLADIVFLSTHGGIGENGQLQAILESEKINFTGNRFLSTAVSMNKDISKRLVNSYGIATPKQFNKCSSIKSDDFPLII</sequence>
<protein>
    <recommendedName>
        <fullName evidence="2">D-alanine--D-alanine ligase N-terminal domain-containing protein</fullName>
    </recommendedName>
</protein>
<evidence type="ECO:0000313" key="4">
    <source>
        <dbReference type="Proteomes" id="UP000252797"/>
    </source>
</evidence>
<dbReference type="InterPro" id="IPR000291">
    <property type="entry name" value="D-Ala_lig_Van_CS"/>
</dbReference>
<dbReference type="GO" id="GO:0008716">
    <property type="term" value="F:D-alanine-D-alanine ligase activity"/>
    <property type="evidence" value="ECO:0007669"/>
    <property type="project" value="TreeGrafter"/>
</dbReference>
<dbReference type="PANTHER" id="PTHR23132">
    <property type="entry name" value="D-ALANINE--D-ALANINE LIGASE"/>
    <property type="match status" value="1"/>
</dbReference>
<dbReference type="Pfam" id="PF01820">
    <property type="entry name" value="Dala_Dala_lig_N"/>
    <property type="match status" value="1"/>
</dbReference>
<proteinExistence type="predicted"/>
<evidence type="ECO:0000259" key="2">
    <source>
        <dbReference type="Pfam" id="PF01820"/>
    </source>
</evidence>
<dbReference type="PROSITE" id="PS00843">
    <property type="entry name" value="DALA_DALA_LIGASE_1"/>
    <property type="match status" value="1"/>
</dbReference>
<evidence type="ECO:0000256" key="1">
    <source>
        <dbReference type="ARBA" id="ARBA00023211"/>
    </source>
</evidence>